<dbReference type="GO" id="GO:0033765">
    <property type="term" value="F:steroid dehydrogenase activity, acting on the CH-CH group of donors"/>
    <property type="evidence" value="ECO:0007669"/>
    <property type="project" value="UniProtKB-ARBA"/>
</dbReference>
<accession>A0A562JKR6</accession>
<comment type="caution">
    <text evidence="10">The sequence shown here is derived from an EMBL/GenBank/DDBJ whole genome shotgun (WGS) entry which is preliminary data.</text>
</comment>
<evidence type="ECO:0000313" key="11">
    <source>
        <dbReference type="Proteomes" id="UP000315343"/>
    </source>
</evidence>
<evidence type="ECO:0000256" key="1">
    <source>
        <dbReference type="ARBA" id="ARBA00008040"/>
    </source>
</evidence>
<dbReference type="InterPro" id="IPR050315">
    <property type="entry name" value="FAD-oxidoreductase_2"/>
</dbReference>
<dbReference type="InterPro" id="IPR036188">
    <property type="entry name" value="FAD/NAD-bd_sf"/>
</dbReference>
<dbReference type="EMBL" id="VLKH01000001">
    <property type="protein sequence ID" value="TWH83750.1"/>
    <property type="molecule type" value="Genomic_DNA"/>
</dbReference>
<evidence type="ECO:0000256" key="2">
    <source>
        <dbReference type="ARBA" id="ARBA00013137"/>
    </source>
</evidence>
<comment type="catalytic activity">
    <reaction evidence="7 8">
        <text>dihydrourocanate + A = urocanate + AH2</text>
        <dbReference type="Rhea" id="RHEA:36059"/>
        <dbReference type="ChEBI" id="CHEBI:13193"/>
        <dbReference type="ChEBI" id="CHEBI:17499"/>
        <dbReference type="ChEBI" id="CHEBI:27247"/>
        <dbReference type="ChEBI" id="CHEBI:72991"/>
        <dbReference type="EC" id="1.3.99.33"/>
    </reaction>
</comment>
<dbReference type="GO" id="GO:0010181">
    <property type="term" value="F:FMN binding"/>
    <property type="evidence" value="ECO:0007669"/>
    <property type="project" value="InterPro"/>
</dbReference>
<comment type="similarity">
    <text evidence="1 8">Belongs to the FAD-dependent oxidoreductase 2 family. FRD/SDH subfamily.</text>
</comment>
<dbReference type="PANTHER" id="PTHR43400:SF7">
    <property type="entry name" value="FAD-DEPENDENT OXIDOREDUCTASE 2 FAD BINDING DOMAIN-CONTAINING PROTEIN"/>
    <property type="match status" value="1"/>
</dbReference>
<dbReference type="EC" id="1.3.99.33" evidence="2 8"/>
<organism evidence="10 11">
    <name type="scientific">Sedimentibacter saalensis</name>
    <dbReference type="NCBI Taxonomy" id="130788"/>
    <lineage>
        <taxon>Bacteria</taxon>
        <taxon>Bacillati</taxon>
        <taxon>Bacillota</taxon>
        <taxon>Tissierellia</taxon>
        <taxon>Sedimentibacter</taxon>
    </lineage>
</organism>
<dbReference type="InterPro" id="IPR007329">
    <property type="entry name" value="FMN-bd"/>
</dbReference>
<dbReference type="GO" id="GO:0016020">
    <property type="term" value="C:membrane"/>
    <property type="evidence" value="ECO:0007669"/>
    <property type="project" value="InterPro"/>
</dbReference>
<proteinExistence type="inferred from homology"/>
<evidence type="ECO:0000256" key="4">
    <source>
        <dbReference type="ARBA" id="ARBA00022630"/>
    </source>
</evidence>
<dbReference type="Gene3D" id="3.50.50.60">
    <property type="entry name" value="FAD/NAD(P)-binding domain"/>
    <property type="match status" value="2"/>
</dbReference>
<keyword evidence="5 8" id="KW-0274">FAD</keyword>
<keyword evidence="6 8" id="KW-0560">Oxidoreductase</keyword>
<dbReference type="PANTHER" id="PTHR43400">
    <property type="entry name" value="FUMARATE REDUCTASE"/>
    <property type="match status" value="1"/>
</dbReference>
<feature type="domain" description="FMN-binding" evidence="9">
    <location>
        <begin position="135"/>
        <end position="209"/>
    </location>
</feature>
<dbReference type="InterPro" id="IPR010960">
    <property type="entry name" value="Flavocytochrome_c"/>
</dbReference>
<reference evidence="10 11" key="1">
    <citation type="submission" date="2019-07" db="EMBL/GenBank/DDBJ databases">
        <title>Genomic Encyclopedia of Type Strains, Phase I: the one thousand microbial genomes (KMG-I) project.</title>
        <authorList>
            <person name="Kyrpides N."/>
        </authorList>
    </citation>
    <scope>NUCLEOTIDE SEQUENCE [LARGE SCALE GENOMIC DNA]</scope>
    <source>
        <strain evidence="10 11">DSM 13558</strain>
    </source>
</reference>
<dbReference type="Gene3D" id="3.90.700.10">
    <property type="entry name" value="Succinate dehydrogenase/fumarate reductase flavoprotein, catalytic domain"/>
    <property type="match status" value="1"/>
</dbReference>
<comment type="cofactor">
    <cofactor evidence="8">
        <name>FAD</name>
        <dbReference type="ChEBI" id="CHEBI:57692"/>
    </cofactor>
    <text evidence="8">Binds 1 FAD per subunit.</text>
</comment>
<sequence>MKRKILSILLCVMMVMSIAGCSKEAASEVKTETYTKVAKGFGGDVTVTVTLKDGVISDVKAEGPNETNGIGSKAIEELPKLMVAANSADVDGITGATITSNAVKSAAKAALKEANGEVETVLSFTPGTYSGEAYGNTSTIVVDVTVTEKEITDIKVAQQNETPILFDAARDTVISEILKEQSLAVDTVSGATVSSKAIISAVGNALEKSGADIDALNISKEKENVTPQEITKTADVVVIGGGGAGLVSAISAAEQGSSVIVLEKAPFLGGNLTVFGGIYNAPDKEKQSKMEMSEAVKKTLETAINAEPANEVHAAAIAAVKADYEAWKANGSVGLFDSASWFALQTWNSGDKVANKELVDIMCNNAYDGFTWLENIGVEFNDKLTQGAGSLYQRTHGAVKPSGSGFINAYVETLKKYGDKVTIMMETPADTLIMEGKKVVGVKATDKFGNKYTVNANNGVILATGGFAGNVELRQEYCEGEKWKDLSDKVLTTNLKAITGDGIIMAREIGVNLVDMDQIQLLHLGNAFTGSTKGVIPYKGRNSDEVIFVNSNGDRFVAEDGRRDVMCNAILEQEGGFYWMIHDSKNIDPKSAEAENFIKGGYLYRAESLEELAGLIGVPKENLVASVNEYNKYVETGVDDLTGRKLLVATIDEGPFFAAKRVPSAHHTMGGVEIDSETHVIYKDGSIVEGLYAAGEVTGGIHGGNRVGGNAVDDTVVFGRIAGYNAANKK</sequence>
<dbReference type="AlphaFoldDB" id="A0A562JKR6"/>
<dbReference type="SUPFAM" id="SSF51905">
    <property type="entry name" value="FAD/NAD(P)-binding domain"/>
    <property type="match status" value="1"/>
</dbReference>
<evidence type="ECO:0000313" key="10">
    <source>
        <dbReference type="EMBL" id="TWH83750.1"/>
    </source>
</evidence>
<evidence type="ECO:0000256" key="8">
    <source>
        <dbReference type="RuleBase" id="RU366062"/>
    </source>
</evidence>
<dbReference type="SMART" id="SM00900">
    <property type="entry name" value="FMN_bind"/>
    <property type="match status" value="2"/>
</dbReference>
<keyword evidence="4 8" id="KW-0285">Flavoprotein</keyword>
<evidence type="ECO:0000259" key="9">
    <source>
        <dbReference type="SMART" id="SM00900"/>
    </source>
</evidence>
<dbReference type="InterPro" id="IPR027477">
    <property type="entry name" value="Succ_DH/fumarate_Rdtase_cat_sf"/>
</dbReference>
<dbReference type="InterPro" id="IPR003953">
    <property type="entry name" value="FAD-dep_OxRdtase_2_FAD-bd"/>
</dbReference>
<evidence type="ECO:0000256" key="5">
    <source>
        <dbReference type="ARBA" id="ARBA00022827"/>
    </source>
</evidence>
<gene>
    <name evidence="10" type="ORF">LY60_00362</name>
</gene>
<dbReference type="OrthoDB" id="9794010at2"/>
<name>A0A562JKR6_9FIRM</name>
<feature type="signal peptide" evidence="8">
    <location>
        <begin position="1"/>
        <end position="19"/>
    </location>
</feature>
<dbReference type="SUPFAM" id="SSF56425">
    <property type="entry name" value="Succinate dehydrogenase/fumarate reductase flavoprotein, catalytic domain"/>
    <property type="match status" value="1"/>
</dbReference>
<evidence type="ECO:0000256" key="6">
    <source>
        <dbReference type="ARBA" id="ARBA00023002"/>
    </source>
</evidence>
<dbReference type="Gene3D" id="3.90.1010.20">
    <property type="match status" value="2"/>
</dbReference>
<feature type="chain" id="PRO_5039758307" description="Urocanate reductase" evidence="8">
    <location>
        <begin position="20"/>
        <end position="730"/>
    </location>
</feature>
<evidence type="ECO:0000256" key="7">
    <source>
        <dbReference type="ARBA" id="ARBA00049922"/>
    </source>
</evidence>
<dbReference type="Pfam" id="PF00890">
    <property type="entry name" value="FAD_binding_2"/>
    <property type="match status" value="2"/>
</dbReference>
<protein>
    <recommendedName>
        <fullName evidence="3 8">Urocanate reductase</fullName>
        <ecNumber evidence="2 8">1.3.99.33</ecNumber>
    </recommendedName>
</protein>
<dbReference type="PROSITE" id="PS51257">
    <property type="entry name" value="PROKAR_LIPOPROTEIN"/>
    <property type="match status" value="1"/>
</dbReference>
<dbReference type="Proteomes" id="UP000315343">
    <property type="component" value="Unassembled WGS sequence"/>
</dbReference>
<dbReference type="NCBIfam" id="TIGR01813">
    <property type="entry name" value="flavo_cyto_c"/>
    <property type="match status" value="1"/>
</dbReference>
<keyword evidence="8" id="KW-0732">Signal</keyword>
<dbReference type="Pfam" id="PF04205">
    <property type="entry name" value="FMN_bind"/>
    <property type="match status" value="2"/>
</dbReference>
<feature type="domain" description="FMN-binding" evidence="9">
    <location>
        <begin position="40"/>
        <end position="114"/>
    </location>
</feature>
<comment type="cofactor">
    <cofactor evidence="8">
        <name>FMN</name>
        <dbReference type="ChEBI" id="CHEBI:58210"/>
    </cofactor>
    <text evidence="8">Binds 1 or 2 FMN covalently per subunit.</text>
</comment>
<evidence type="ECO:0000256" key="3">
    <source>
        <dbReference type="ARBA" id="ARBA00015872"/>
    </source>
</evidence>
<dbReference type="RefSeq" id="WP_145079149.1">
    <property type="nucleotide sequence ID" value="NZ_JBCFAR010000012.1"/>
</dbReference>
<keyword evidence="11" id="KW-1185">Reference proteome</keyword>